<evidence type="ECO:0000259" key="14">
    <source>
        <dbReference type="PROSITE" id="PS50926"/>
    </source>
</evidence>
<dbReference type="NCBIfam" id="TIGR00089">
    <property type="entry name" value="MiaB/RimO family radical SAM methylthiotransferase"/>
    <property type="match status" value="1"/>
</dbReference>
<dbReference type="InterPro" id="IPR038135">
    <property type="entry name" value="Methylthiotransferase_N_sf"/>
</dbReference>
<keyword evidence="4 13" id="KW-0949">S-adenosyl-L-methionine</keyword>
<evidence type="ECO:0000256" key="3">
    <source>
        <dbReference type="ARBA" id="ARBA00022679"/>
    </source>
</evidence>
<evidence type="ECO:0000256" key="13">
    <source>
        <dbReference type="HAMAP-Rule" id="MF_01864"/>
    </source>
</evidence>
<evidence type="ECO:0000256" key="6">
    <source>
        <dbReference type="ARBA" id="ARBA00023004"/>
    </source>
</evidence>
<feature type="binding site" evidence="13">
    <location>
        <position position="178"/>
    </location>
    <ligand>
        <name>[4Fe-4S] cluster</name>
        <dbReference type="ChEBI" id="CHEBI:49883"/>
        <label>2</label>
        <note>4Fe-4S-S-AdoMet</note>
    </ligand>
</feature>
<comment type="subunit">
    <text evidence="13">Monomer.</text>
</comment>
<dbReference type="PANTHER" id="PTHR43020:SF2">
    <property type="entry name" value="MITOCHONDRIAL TRNA METHYLTHIOTRANSFERASE CDK5RAP1"/>
    <property type="match status" value="1"/>
</dbReference>
<evidence type="ECO:0000256" key="7">
    <source>
        <dbReference type="ARBA" id="ARBA00023014"/>
    </source>
</evidence>
<evidence type="ECO:0000259" key="15">
    <source>
        <dbReference type="PROSITE" id="PS51449"/>
    </source>
</evidence>
<dbReference type="SFLD" id="SFLDF00273">
    <property type="entry name" value="(dimethylallyl)adenosine_tRNA"/>
    <property type="match status" value="1"/>
</dbReference>
<gene>
    <name evidence="13" type="primary">miaB</name>
    <name evidence="17" type="ORF">IE37_01731</name>
</gene>
<comment type="subcellular location">
    <subcellularLocation>
        <location evidence="13">Cytoplasm</location>
    </subcellularLocation>
</comment>
<dbReference type="Gene3D" id="3.80.30.20">
    <property type="entry name" value="tm_1862 like domain"/>
    <property type="match status" value="1"/>
</dbReference>
<dbReference type="InterPro" id="IPR013848">
    <property type="entry name" value="Methylthiotransferase_N"/>
</dbReference>
<dbReference type="EC" id="2.8.4.3" evidence="8 13"/>
<comment type="catalytic activity">
    <reaction evidence="9 13">
        <text>N(6)-dimethylallyladenosine(37) in tRNA + (sulfur carrier)-SH + AH2 + 2 S-adenosyl-L-methionine = 2-methylsulfanyl-N(6)-dimethylallyladenosine(37) in tRNA + (sulfur carrier)-H + 5'-deoxyadenosine + L-methionine + A + S-adenosyl-L-homocysteine + 2 H(+)</text>
        <dbReference type="Rhea" id="RHEA:37067"/>
        <dbReference type="Rhea" id="RHEA-COMP:10375"/>
        <dbReference type="Rhea" id="RHEA-COMP:10376"/>
        <dbReference type="Rhea" id="RHEA-COMP:14737"/>
        <dbReference type="Rhea" id="RHEA-COMP:14739"/>
        <dbReference type="ChEBI" id="CHEBI:13193"/>
        <dbReference type="ChEBI" id="CHEBI:15378"/>
        <dbReference type="ChEBI" id="CHEBI:17319"/>
        <dbReference type="ChEBI" id="CHEBI:17499"/>
        <dbReference type="ChEBI" id="CHEBI:29917"/>
        <dbReference type="ChEBI" id="CHEBI:57844"/>
        <dbReference type="ChEBI" id="CHEBI:57856"/>
        <dbReference type="ChEBI" id="CHEBI:59789"/>
        <dbReference type="ChEBI" id="CHEBI:64428"/>
        <dbReference type="ChEBI" id="CHEBI:74415"/>
        <dbReference type="ChEBI" id="CHEBI:74417"/>
        <dbReference type="EC" id="2.8.4.3"/>
    </reaction>
</comment>
<feature type="domain" description="Radical SAM core" evidence="16">
    <location>
        <begin position="164"/>
        <end position="394"/>
    </location>
</feature>
<accession>A0A315XZ37</accession>
<dbReference type="Proteomes" id="UP000245720">
    <property type="component" value="Unassembled WGS sequence"/>
</dbReference>
<evidence type="ECO:0000256" key="1">
    <source>
        <dbReference type="ARBA" id="ARBA00003234"/>
    </source>
</evidence>
<dbReference type="GO" id="GO:0035597">
    <property type="term" value="F:tRNA-2-methylthio-N(6)-dimethylallyladenosine(37) synthase activity"/>
    <property type="evidence" value="ECO:0007669"/>
    <property type="project" value="UniProtKB-EC"/>
</dbReference>
<dbReference type="FunFam" id="3.80.30.20:FF:000001">
    <property type="entry name" value="tRNA-2-methylthio-N(6)-dimethylallyladenosine synthase 2"/>
    <property type="match status" value="1"/>
</dbReference>
<dbReference type="HAMAP" id="MF_01864">
    <property type="entry name" value="tRNA_metthiotr_MiaB"/>
    <property type="match status" value="1"/>
</dbReference>
<evidence type="ECO:0000256" key="9">
    <source>
        <dbReference type="ARBA" id="ARBA00051425"/>
    </source>
</evidence>
<dbReference type="Pfam" id="PF01938">
    <property type="entry name" value="TRAM"/>
    <property type="match status" value="1"/>
</dbReference>
<evidence type="ECO:0000313" key="17">
    <source>
        <dbReference type="EMBL" id="PWJ12648.1"/>
    </source>
</evidence>
<dbReference type="InterPro" id="IPR058240">
    <property type="entry name" value="rSAM_sf"/>
</dbReference>
<dbReference type="PROSITE" id="PS51449">
    <property type="entry name" value="MTTASE_N"/>
    <property type="match status" value="1"/>
</dbReference>
<keyword evidence="3 13" id="KW-0808">Transferase</keyword>
<keyword evidence="13" id="KW-0819">tRNA processing</keyword>
<keyword evidence="13" id="KW-0963">Cytoplasm</keyword>
<comment type="function">
    <text evidence="1 13">Catalyzes the methylthiolation of N6-(dimethylallyl)adenosine (i(6)A), leading to the formation of 2-methylthio-N6-(dimethylallyl)adenosine (ms(2)i(6)A) at position 37 in tRNAs that read codons beginning with uridine.</text>
</comment>
<evidence type="ECO:0000259" key="16">
    <source>
        <dbReference type="PROSITE" id="PS51918"/>
    </source>
</evidence>
<dbReference type="Pfam" id="PF00919">
    <property type="entry name" value="UPF0004"/>
    <property type="match status" value="1"/>
</dbReference>
<feature type="binding site" evidence="13">
    <location>
        <position position="182"/>
    </location>
    <ligand>
        <name>[4Fe-4S] cluster</name>
        <dbReference type="ChEBI" id="CHEBI:49883"/>
        <label>2</label>
        <note>4Fe-4S-S-AdoMet</note>
    </ligand>
</feature>
<dbReference type="GO" id="GO:0046872">
    <property type="term" value="F:metal ion binding"/>
    <property type="evidence" value="ECO:0007669"/>
    <property type="project" value="UniProtKB-KW"/>
</dbReference>
<feature type="binding site" evidence="13">
    <location>
        <position position="185"/>
    </location>
    <ligand>
        <name>[4Fe-4S] cluster</name>
        <dbReference type="ChEBI" id="CHEBI:49883"/>
        <label>2</label>
        <note>4Fe-4S-S-AdoMet</note>
    </ligand>
</feature>
<dbReference type="SUPFAM" id="SSF102114">
    <property type="entry name" value="Radical SAM enzymes"/>
    <property type="match status" value="1"/>
</dbReference>
<keyword evidence="5 13" id="KW-0479">Metal-binding</keyword>
<dbReference type="PANTHER" id="PTHR43020">
    <property type="entry name" value="CDK5 REGULATORY SUBUNIT-ASSOCIATED PROTEIN 1"/>
    <property type="match status" value="1"/>
</dbReference>
<dbReference type="InterPro" id="IPR006463">
    <property type="entry name" value="MiaB_methiolase"/>
</dbReference>
<dbReference type="InterPro" id="IPR005839">
    <property type="entry name" value="Methylthiotransferase"/>
</dbReference>
<dbReference type="PROSITE" id="PS01278">
    <property type="entry name" value="MTTASE_RADICAL"/>
    <property type="match status" value="1"/>
</dbReference>
<dbReference type="InterPro" id="IPR006638">
    <property type="entry name" value="Elp3/MiaA/NifB-like_rSAM"/>
</dbReference>
<comment type="caution">
    <text evidence="17">The sequence shown here is derived from an EMBL/GenBank/DDBJ whole genome shotgun (WGS) entry which is preliminary data.</text>
</comment>
<feature type="domain" description="MTTase N-terminal" evidence="15">
    <location>
        <begin position="24"/>
        <end position="142"/>
    </location>
</feature>
<evidence type="ECO:0000256" key="2">
    <source>
        <dbReference type="ARBA" id="ARBA00022485"/>
    </source>
</evidence>
<dbReference type="Gene3D" id="3.40.50.12160">
    <property type="entry name" value="Methylthiotransferase, N-terminal domain"/>
    <property type="match status" value="1"/>
</dbReference>
<feature type="binding site" evidence="13">
    <location>
        <position position="103"/>
    </location>
    <ligand>
        <name>[4Fe-4S] cluster</name>
        <dbReference type="ChEBI" id="CHEBI:49883"/>
        <label>1</label>
    </ligand>
</feature>
<dbReference type="EMBL" id="QGDI01000006">
    <property type="protein sequence ID" value="PWJ12648.1"/>
    <property type="molecule type" value="Genomic_DNA"/>
</dbReference>
<evidence type="ECO:0000313" key="18">
    <source>
        <dbReference type="Proteomes" id="UP000245720"/>
    </source>
</evidence>
<dbReference type="FunFam" id="3.40.50.12160:FF:000003">
    <property type="entry name" value="CDK5 regulatory subunit-associated protein 1"/>
    <property type="match status" value="1"/>
</dbReference>
<reference evidence="17 18" key="1">
    <citation type="submission" date="2018-05" db="EMBL/GenBank/DDBJ databases">
        <title>The Hungate 1000. A catalogue of reference genomes from the rumen microbiome.</title>
        <authorList>
            <person name="Kelly W."/>
        </authorList>
    </citation>
    <scope>NUCLEOTIDE SEQUENCE [LARGE SCALE GENOMIC DNA]</scope>
    <source>
        <strain evidence="17 18">SAb67</strain>
    </source>
</reference>
<dbReference type="InterPro" id="IPR002792">
    <property type="entry name" value="TRAM_dom"/>
</dbReference>
<feature type="binding site" evidence="13">
    <location>
        <position position="69"/>
    </location>
    <ligand>
        <name>[4Fe-4S] cluster</name>
        <dbReference type="ChEBI" id="CHEBI:49883"/>
        <label>1</label>
    </ligand>
</feature>
<dbReference type="SFLD" id="SFLDG01082">
    <property type="entry name" value="B12-binding_domain_containing"/>
    <property type="match status" value="1"/>
</dbReference>
<keyword evidence="6 13" id="KW-0408">Iron</keyword>
<evidence type="ECO:0000256" key="12">
    <source>
        <dbReference type="ARBA" id="ARBA00081141"/>
    </source>
</evidence>
<comment type="similarity">
    <text evidence="13">Belongs to the methylthiotransferase family. MiaB subfamily.</text>
</comment>
<evidence type="ECO:0000256" key="4">
    <source>
        <dbReference type="ARBA" id="ARBA00022691"/>
    </source>
</evidence>
<dbReference type="SMART" id="SM00729">
    <property type="entry name" value="Elp3"/>
    <property type="match status" value="1"/>
</dbReference>
<dbReference type="InterPro" id="IPR023404">
    <property type="entry name" value="rSAM_horseshoe"/>
</dbReference>
<keyword evidence="2 13" id="KW-0004">4Fe-4S</keyword>
<dbReference type="SFLD" id="SFLDG01061">
    <property type="entry name" value="methylthiotransferase"/>
    <property type="match status" value="1"/>
</dbReference>
<dbReference type="STRING" id="1265.SAMN02910280_2392"/>
<evidence type="ECO:0000256" key="8">
    <source>
        <dbReference type="ARBA" id="ARBA00033765"/>
    </source>
</evidence>
<name>A0A315XZ37_RUMFL</name>
<dbReference type="AlphaFoldDB" id="A0A315XZ37"/>
<dbReference type="Pfam" id="PF04055">
    <property type="entry name" value="Radical_SAM"/>
    <property type="match status" value="1"/>
</dbReference>
<dbReference type="SFLD" id="SFLDS00029">
    <property type="entry name" value="Radical_SAM"/>
    <property type="match status" value="1"/>
</dbReference>
<dbReference type="PROSITE" id="PS51918">
    <property type="entry name" value="RADICAL_SAM"/>
    <property type="match status" value="1"/>
</dbReference>
<dbReference type="GO" id="GO:0005829">
    <property type="term" value="C:cytosol"/>
    <property type="evidence" value="ECO:0007669"/>
    <property type="project" value="TreeGrafter"/>
</dbReference>
<comment type="cofactor">
    <cofactor evidence="13">
        <name>[4Fe-4S] cluster</name>
        <dbReference type="ChEBI" id="CHEBI:49883"/>
    </cofactor>
    <text evidence="13">Binds 2 [4Fe-4S] clusters. One cluster is coordinated with 3 cysteines and an exchangeable S-adenosyl-L-methionine.</text>
</comment>
<dbReference type="CDD" id="cd01335">
    <property type="entry name" value="Radical_SAM"/>
    <property type="match status" value="1"/>
</dbReference>
<sequence length="460" mass="51987">MVCELKDNTAAISEIKRIIGEKSPKAYIRSFGCQLNVSDGEKIKGLLRQMGYSFTEDEHEADLIMLNTCAVRESAEDRVFGIVGSMKKLKELKPSLIIGIAGCMTAQSHIAEKIKKSYPQVDIVLGTSAISALPRLLLEALNGAKFSADISEYDDFSEVVEQVRDSSFKASVPIMFGCNNFCTYCIVPHVRGRERSRRLEDIVTEVCQLVKSGYKEIMLLGQNVNSYGRDLEDDVDFPKLLRRLNDIEGDFWIRFMSSHPKDASKELIDAIFDCEKVAKHLHLPVQSGSSEVLRRMNRRYTVEKYMEIVDMIRSRDPDFSLTTDLIVGFPDESDEDFQGTLDIVRRVKYDNIYSFIYSKRSGTPAAAMADGTSEEEKGRRMRKLLEVQREVSTEHYKRFVGRTMRVLADDTAKKKKGWLTGKSSEFIIVEFEGDSSLIGQFVDVEITGSMNWAVTGKIKG</sequence>
<dbReference type="PROSITE" id="PS50926">
    <property type="entry name" value="TRAM"/>
    <property type="match status" value="1"/>
</dbReference>
<organism evidence="17 18">
    <name type="scientific">Ruminococcus flavefaciens</name>
    <dbReference type="NCBI Taxonomy" id="1265"/>
    <lineage>
        <taxon>Bacteria</taxon>
        <taxon>Bacillati</taxon>
        <taxon>Bacillota</taxon>
        <taxon>Clostridia</taxon>
        <taxon>Eubacteriales</taxon>
        <taxon>Oscillospiraceae</taxon>
        <taxon>Ruminococcus</taxon>
    </lineage>
</organism>
<evidence type="ECO:0000256" key="11">
    <source>
        <dbReference type="ARBA" id="ARBA00080698"/>
    </source>
</evidence>
<evidence type="ECO:0000256" key="10">
    <source>
        <dbReference type="ARBA" id="ARBA00068570"/>
    </source>
</evidence>
<protein>
    <recommendedName>
        <fullName evidence="10 13">tRNA-2-methylthio-N(6)-dimethylallyladenosine synthase</fullName>
        <ecNumber evidence="8 13">2.8.4.3</ecNumber>
    </recommendedName>
    <alternativeName>
        <fullName evidence="12 13">(Dimethylallyl)adenosine tRNA methylthiotransferase MiaB</fullName>
    </alternativeName>
    <alternativeName>
        <fullName evidence="11 13">tRNA-i(6)A37 methylthiotransferase</fullName>
    </alternativeName>
</protein>
<dbReference type="GO" id="GO:0051539">
    <property type="term" value="F:4 iron, 4 sulfur cluster binding"/>
    <property type="evidence" value="ECO:0007669"/>
    <property type="project" value="UniProtKB-UniRule"/>
</dbReference>
<dbReference type="InterPro" id="IPR020612">
    <property type="entry name" value="Methylthiotransferase_CS"/>
</dbReference>
<keyword evidence="7 13" id="KW-0411">Iron-sulfur</keyword>
<dbReference type="InterPro" id="IPR007197">
    <property type="entry name" value="rSAM"/>
</dbReference>
<evidence type="ECO:0000256" key="5">
    <source>
        <dbReference type="ARBA" id="ARBA00022723"/>
    </source>
</evidence>
<feature type="domain" description="TRAM" evidence="14">
    <location>
        <begin position="397"/>
        <end position="460"/>
    </location>
</feature>
<dbReference type="NCBIfam" id="TIGR01574">
    <property type="entry name" value="miaB-methiolase"/>
    <property type="match status" value="1"/>
</dbReference>
<feature type="binding site" evidence="13">
    <location>
        <position position="33"/>
    </location>
    <ligand>
        <name>[4Fe-4S] cluster</name>
        <dbReference type="ChEBI" id="CHEBI:49883"/>
        <label>1</label>
    </ligand>
</feature>
<proteinExistence type="inferred from homology"/>